<dbReference type="Proteomes" id="UP000199300">
    <property type="component" value="Unassembled WGS sequence"/>
</dbReference>
<dbReference type="Pfam" id="PF10764">
    <property type="entry name" value="Gin"/>
    <property type="match status" value="1"/>
</dbReference>
<organism evidence="1 2">
    <name type="scientific">Amphibacillus marinus</name>
    <dbReference type="NCBI Taxonomy" id="872970"/>
    <lineage>
        <taxon>Bacteria</taxon>
        <taxon>Bacillati</taxon>
        <taxon>Bacillota</taxon>
        <taxon>Bacilli</taxon>
        <taxon>Bacillales</taxon>
        <taxon>Bacillaceae</taxon>
        <taxon>Amphibacillus</taxon>
    </lineage>
</organism>
<dbReference type="RefSeq" id="WP_091497705.1">
    <property type="nucleotide sequence ID" value="NZ_FODJ01000007.1"/>
</dbReference>
<dbReference type="InterPro" id="IPR019700">
    <property type="entry name" value="Sigma-G_inhibitor_Gin"/>
</dbReference>
<proteinExistence type="predicted"/>
<sequence>MHKCHLCDQSQKEGLYIYNLYICNSCEQEMLKTQPEDPNYQFFVNKLRRIRQHLINS</sequence>
<dbReference type="OrthoDB" id="2886653at2"/>
<evidence type="ECO:0000313" key="2">
    <source>
        <dbReference type="Proteomes" id="UP000199300"/>
    </source>
</evidence>
<keyword evidence="2" id="KW-1185">Reference proteome</keyword>
<name>A0A1H8PCA1_9BACI</name>
<dbReference type="AlphaFoldDB" id="A0A1H8PCA1"/>
<accession>A0A1H8PCA1</accession>
<dbReference type="STRING" id="872970.SAMN04488134_10713"/>
<dbReference type="EMBL" id="FODJ01000007">
    <property type="protein sequence ID" value="SEO39163.1"/>
    <property type="molecule type" value="Genomic_DNA"/>
</dbReference>
<reference evidence="1 2" key="1">
    <citation type="submission" date="2016-10" db="EMBL/GenBank/DDBJ databases">
        <authorList>
            <person name="de Groot N.N."/>
        </authorList>
    </citation>
    <scope>NUCLEOTIDE SEQUENCE [LARGE SCALE GENOMIC DNA]</scope>
    <source>
        <strain evidence="1 2">CGMCC 1.10434</strain>
    </source>
</reference>
<gene>
    <name evidence="1" type="ORF">SAMN04488134_10713</name>
</gene>
<evidence type="ECO:0000313" key="1">
    <source>
        <dbReference type="EMBL" id="SEO39163.1"/>
    </source>
</evidence>
<protein>
    <submittedName>
        <fullName evidence="1">Inhibitor of sigma-G Gin</fullName>
    </submittedName>
</protein>